<dbReference type="EMBL" id="JANIEX010000265">
    <property type="protein sequence ID" value="KAJ3569871.1"/>
    <property type="molecule type" value="Genomic_DNA"/>
</dbReference>
<organism evidence="1 2">
    <name type="scientific">Leucocoprinus birnbaumii</name>
    <dbReference type="NCBI Taxonomy" id="56174"/>
    <lineage>
        <taxon>Eukaryota</taxon>
        <taxon>Fungi</taxon>
        <taxon>Dikarya</taxon>
        <taxon>Basidiomycota</taxon>
        <taxon>Agaricomycotina</taxon>
        <taxon>Agaricomycetes</taxon>
        <taxon>Agaricomycetidae</taxon>
        <taxon>Agaricales</taxon>
        <taxon>Agaricineae</taxon>
        <taxon>Agaricaceae</taxon>
        <taxon>Leucocoprinus</taxon>
    </lineage>
</organism>
<gene>
    <name evidence="1" type="ORF">NP233_g4770</name>
</gene>
<evidence type="ECO:0000313" key="1">
    <source>
        <dbReference type="EMBL" id="KAJ3569871.1"/>
    </source>
</evidence>
<keyword evidence="2" id="KW-1185">Reference proteome</keyword>
<proteinExistence type="predicted"/>
<protein>
    <recommendedName>
        <fullName evidence="3">BTB domain-containing protein</fullName>
    </recommendedName>
</protein>
<evidence type="ECO:0008006" key="3">
    <source>
        <dbReference type="Google" id="ProtNLM"/>
    </source>
</evidence>
<accession>A0AAD5VU54</accession>
<reference evidence="1" key="1">
    <citation type="submission" date="2022-07" db="EMBL/GenBank/DDBJ databases">
        <title>Genome Sequence of Leucocoprinus birnbaumii.</title>
        <authorList>
            <person name="Buettner E."/>
        </authorList>
    </citation>
    <scope>NUCLEOTIDE SEQUENCE</scope>
    <source>
        <strain evidence="1">VT141</strain>
    </source>
</reference>
<name>A0AAD5VU54_9AGAR</name>
<evidence type="ECO:0000313" key="2">
    <source>
        <dbReference type="Proteomes" id="UP001213000"/>
    </source>
</evidence>
<comment type="caution">
    <text evidence="1">The sequence shown here is derived from an EMBL/GenBank/DDBJ whole genome shotgun (WGS) entry which is preliminary data.</text>
</comment>
<dbReference type="AlphaFoldDB" id="A0AAD5VU54"/>
<dbReference type="Proteomes" id="UP001213000">
    <property type="component" value="Unassembled WGS sequence"/>
</dbReference>
<sequence>MSSHQVPDLTLHPTFSQPPRTVWFKVEGVGFACDVNRIIRHSRVLRDAFLIFPGPEAESPEGTKENPYEIPGITQAEFEIFLHWLDHMGWEAPEKLSEEHLVIILKMTVLWEIEDGIKFAIHHLDKKPLSPARRLQLAQHFSIHPWIEQPVKQLLACSTLSLSEDDARCIASNALCMVPT</sequence>